<feature type="compositionally biased region" description="Polar residues" evidence="1">
    <location>
        <begin position="67"/>
        <end position="76"/>
    </location>
</feature>
<keyword evidence="3" id="KW-1185">Reference proteome</keyword>
<dbReference type="PANTHER" id="PTHR37540">
    <property type="entry name" value="TRANSCRIPTION FACTOR (ACR-2), PUTATIVE-RELATED-RELATED"/>
    <property type="match status" value="1"/>
</dbReference>
<organism evidence="2 3">
    <name type="scientific">Byssochlamys spectabilis</name>
    <name type="common">Paecilomyces variotii</name>
    <dbReference type="NCBI Taxonomy" id="264951"/>
    <lineage>
        <taxon>Eukaryota</taxon>
        <taxon>Fungi</taxon>
        <taxon>Dikarya</taxon>
        <taxon>Ascomycota</taxon>
        <taxon>Pezizomycotina</taxon>
        <taxon>Eurotiomycetes</taxon>
        <taxon>Eurotiomycetidae</taxon>
        <taxon>Eurotiales</taxon>
        <taxon>Thermoascaceae</taxon>
        <taxon>Paecilomyces</taxon>
    </lineage>
</organism>
<proteinExistence type="predicted"/>
<evidence type="ECO:0000313" key="3">
    <source>
        <dbReference type="Proteomes" id="UP000283841"/>
    </source>
</evidence>
<accession>A0A443HZE3</accession>
<dbReference type="RefSeq" id="XP_028486831.1">
    <property type="nucleotide sequence ID" value="XM_028626278.1"/>
</dbReference>
<dbReference type="EMBL" id="RCNU01000003">
    <property type="protein sequence ID" value="RWQ97186.1"/>
    <property type="molecule type" value="Genomic_DNA"/>
</dbReference>
<protein>
    <submittedName>
        <fullName evidence="2">Uncharacterized protein</fullName>
    </submittedName>
</protein>
<feature type="compositionally biased region" description="Basic and acidic residues" evidence="1">
    <location>
        <begin position="1"/>
        <end position="12"/>
    </location>
</feature>
<name>A0A443HZE3_BYSSP</name>
<evidence type="ECO:0000256" key="1">
    <source>
        <dbReference type="SAM" id="MobiDB-lite"/>
    </source>
</evidence>
<dbReference type="AlphaFoldDB" id="A0A443HZE3"/>
<dbReference type="PANTHER" id="PTHR37540:SF5">
    <property type="entry name" value="TRANSCRIPTION FACTOR DOMAIN-CONTAINING PROTEIN"/>
    <property type="match status" value="1"/>
</dbReference>
<gene>
    <name evidence="2" type="ORF">C8Q69DRAFT_219288</name>
</gene>
<sequence length="601" mass="67387">MPSGGDNKDPDRGYNFVSVDPSAPGEKADSRSLIRANAGRYIWEQRRQTTTSSKARSKKGNVDRSSKQQGNSSRSLPTRLPNRHREAAVACSVGNGQTVLTPPPDDDDPHPVDMIFDESSMTLLKKEPDEEEEQRTNLMAIDNVHQDSHALALDAGVSSLFASYPSDLDERAARRLIHYAAEQLLPSLIPILPDGGGKDRKSEFWLPLAVNHPALFSSIMYGTATHEKGRKRLERPNSPALEKKERLQIMIVEDEAIRRLNAIISDPSQALTDEIILAIMTVAFSRYENTTIPPTWRAHLSPLRRLQWLDVYCSLDLDQVHILGLLQVIHLKGGLHKIKMEGLAETLSFAGAMLATRSLSKPVLPYVALAKTNKGSIQPDWPLNVLAQISAYGPARDFKQYVRTGLTGELAEILQDIHTYSIVIDLFDKGKLHYPGDHIMADRRNYIQHRLMSLPSLAECAHNALFVETHRVYEPCRLATMIYSLLTVFPVPPVNAPLAQLGRLVRIALTESDPQKSWHAAPDLLRWAFVLGAIASGVESTTADDREVRAWYIRSLRRLAPVFQIRSWNDLKRSMKKVLWLDCLCDPYGKELWNEIVSSTI</sequence>
<feature type="region of interest" description="Disordered" evidence="1">
    <location>
        <begin position="1"/>
        <end position="82"/>
    </location>
</feature>
<dbReference type="Proteomes" id="UP000283841">
    <property type="component" value="Unassembled WGS sequence"/>
</dbReference>
<dbReference type="STRING" id="264951.A0A443HZE3"/>
<dbReference type="VEuPathDB" id="FungiDB:C8Q69DRAFT_219288"/>
<dbReference type="GeneID" id="39595555"/>
<comment type="caution">
    <text evidence="2">The sequence shown here is derived from an EMBL/GenBank/DDBJ whole genome shotgun (WGS) entry which is preliminary data.</text>
</comment>
<reference evidence="2 3" key="1">
    <citation type="journal article" date="2018" name="Front. Microbiol.">
        <title>Genomic and genetic insights into a cosmopolitan fungus, Paecilomyces variotii (Eurotiales).</title>
        <authorList>
            <person name="Urquhart A.S."/>
            <person name="Mondo S.J."/>
            <person name="Makela M.R."/>
            <person name="Hane J.K."/>
            <person name="Wiebenga A."/>
            <person name="He G."/>
            <person name="Mihaltcheva S."/>
            <person name="Pangilinan J."/>
            <person name="Lipzen A."/>
            <person name="Barry K."/>
            <person name="de Vries R.P."/>
            <person name="Grigoriev I.V."/>
            <person name="Idnurm A."/>
        </authorList>
    </citation>
    <scope>NUCLEOTIDE SEQUENCE [LARGE SCALE GENOMIC DNA]</scope>
    <source>
        <strain evidence="2 3">CBS 101075</strain>
    </source>
</reference>
<evidence type="ECO:0000313" key="2">
    <source>
        <dbReference type="EMBL" id="RWQ97186.1"/>
    </source>
</evidence>